<proteinExistence type="predicted"/>
<dbReference type="EMBL" id="FUYP01000007">
    <property type="protein sequence ID" value="SKB49326.1"/>
    <property type="molecule type" value="Genomic_DNA"/>
</dbReference>
<sequence length="45" mass="4766">MNDPIVLLLAALAVLIPVAVWPVAVWGGLRLVEKILDEIADTSGL</sequence>
<organism evidence="1 2">
    <name type="scientific">Sphingopyxis flava</name>
    <dbReference type="NCBI Taxonomy" id="1507287"/>
    <lineage>
        <taxon>Bacteria</taxon>
        <taxon>Pseudomonadati</taxon>
        <taxon>Pseudomonadota</taxon>
        <taxon>Alphaproteobacteria</taxon>
        <taxon>Sphingomonadales</taxon>
        <taxon>Sphingomonadaceae</taxon>
        <taxon>Sphingopyxis</taxon>
    </lineage>
</organism>
<reference evidence="2" key="1">
    <citation type="submission" date="2017-02" db="EMBL/GenBank/DDBJ databases">
        <authorList>
            <person name="Varghese N."/>
            <person name="Submissions S."/>
        </authorList>
    </citation>
    <scope>NUCLEOTIDE SEQUENCE [LARGE SCALE GENOMIC DNA]</scope>
    <source>
        <strain evidence="2">R11H</strain>
    </source>
</reference>
<gene>
    <name evidence="1" type="ORF">SAMN06295937_100751</name>
</gene>
<keyword evidence="2" id="KW-1185">Reference proteome</keyword>
<accession>A0A1T5BQ18</accession>
<protein>
    <submittedName>
        <fullName evidence="1">Uncharacterized protein</fullName>
    </submittedName>
</protein>
<dbReference type="AlphaFoldDB" id="A0A1T5BQ18"/>
<dbReference type="RefSeq" id="WP_176141537.1">
    <property type="nucleotide sequence ID" value="NZ_FUYP01000007.1"/>
</dbReference>
<evidence type="ECO:0000313" key="1">
    <source>
        <dbReference type="EMBL" id="SKB49326.1"/>
    </source>
</evidence>
<evidence type="ECO:0000313" key="2">
    <source>
        <dbReference type="Proteomes" id="UP000190044"/>
    </source>
</evidence>
<dbReference type="Proteomes" id="UP000190044">
    <property type="component" value="Unassembled WGS sequence"/>
</dbReference>
<name>A0A1T5BQ18_9SPHN</name>